<accession>A0AAX4Y3H3</accession>
<organism evidence="1 2">
    <name type="scientific">Bacteroides cellulosilyticus</name>
    <dbReference type="NCBI Taxonomy" id="246787"/>
    <lineage>
        <taxon>Bacteria</taxon>
        <taxon>Pseudomonadati</taxon>
        <taxon>Bacteroidota</taxon>
        <taxon>Bacteroidia</taxon>
        <taxon>Bacteroidales</taxon>
        <taxon>Bacteroidaceae</taxon>
        <taxon>Bacteroides</taxon>
    </lineage>
</organism>
<dbReference type="EMBL" id="JARFID010001067">
    <property type="protein sequence ID" value="MDE8698336.1"/>
    <property type="molecule type" value="Genomic_DNA"/>
</dbReference>
<feature type="non-terminal residue" evidence="1">
    <location>
        <position position="78"/>
    </location>
</feature>
<comment type="caution">
    <text evidence="1">The sequence shown here is derived from an EMBL/GenBank/DDBJ whole genome shotgun (WGS) entry which is preliminary data.</text>
</comment>
<name>A0AAX4Y3H3_9BACE</name>
<sequence>MRLDLNAKMSNNVIDGPSVSSVSKLRDCVKYPPIGTLTDLPEDDLAGDNELIPENISNLNDPFYNITNEYKKQSKFNN</sequence>
<reference evidence="1" key="1">
    <citation type="submission" date="2023-03" db="EMBL/GenBank/DDBJ databases">
        <title>DFI Biobank Strains.</title>
        <authorList>
            <person name="Mostad J."/>
            <person name="Paddock L."/>
            <person name="Medina S."/>
            <person name="Waligurski E."/>
            <person name="Barat B."/>
            <person name="Smith R."/>
            <person name="Burgo V."/>
            <person name="Metcalfe C."/>
            <person name="Woodson C."/>
            <person name="Sundararajan A."/>
            <person name="Ramaswamy R."/>
            <person name="Lin H."/>
            <person name="Pamer E.G."/>
        </authorList>
    </citation>
    <scope>NUCLEOTIDE SEQUENCE</scope>
    <source>
        <strain evidence="1">DFI.9.5</strain>
    </source>
</reference>
<protein>
    <submittedName>
        <fullName evidence="1">Uncharacterized protein</fullName>
    </submittedName>
</protein>
<evidence type="ECO:0000313" key="1">
    <source>
        <dbReference type="EMBL" id="MDE8698336.1"/>
    </source>
</evidence>
<dbReference type="Proteomes" id="UP001221924">
    <property type="component" value="Unassembled WGS sequence"/>
</dbReference>
<proteinExistence type="predicted"/>
<dbReference type="AlphaFoldDB" id="A0AAX4Y3H3"/>
<gene>
    <name evidence="1" type="ORF">PZH42_30940</name>
</gene>
<dbReference type="RefSeq" id="WP_275203208.1">
    <property type="nucleotide sequence ID" value="NZ_JARFID010001067.1"/>
</dbReference>
<evidence type="ECO:0000313" key="2">
    <source>
        <dbReference type="Proteomes" id="UP001221924"/>
    </source>
</evidence>